<sequence>VASSPCIKRFFPHLGANHFVCVCNSTYCDEYEEPRNHPGTAVIYSSSESADRMVMRTARVSKRRRNTGVQGRIELNTRVTYQEIIGFGGAFTDAAGINIASLSETTRERLMQTIFGRKGERIPLIHRALNLTGGDLRLFSSPWSAPAWMKSTGKMEGPGWLRRGMEGAWAKYFVRFFEEYLSHGVSFWATTVQNEPALGGIYLLRCNKRPRHENTHSNFVANHFGPSLAASNASKNVKIIALDDSRFWLPWWANVVYSDPVASSFISGVGIHWYFDAVAPVSKLTATHKAHPEKFILATEASSGWVPMFRGPVLGEWARAEEYARSIIEDLNTFVAGWTDWNMALNPKGGPTWAGNFLDSPIIVNATADEFLKQPTHYAMAHFSRFIRPGAKRVKSTTFGIDNKRVMHTAFVFKGKRIVAILNRLTYAQKITIDEPTRTSISLKLAPKSITTVVWKKR</sequence>
<dbReference type="InterPro" id="IPR033453">
    <property type="entry name" value="Glyco_hydro_30_TIM-barrel"/>
</dbReference>
<name>A0AAN5I3X6_9BILA</name>
<dbReference type="SUPFAM" id="SSF51011">
    <property type="entry name" value="Glycosyl hydrolase domain"/>
    <property type="match status" value="1"/>
</dbReference>
<evidence type="ECO:0000256" key="1">
    <source>
        <dbReference type="ARBA" id="ARBA00001013"/>
    </source>
</evidence>
<evidence type="ECO:0000259" key="7">
    <source>
        <dbReference type="Pfam" id="PF02055"/>
    </source>
</evidence>
<accession>A0AAN5I3X6</accession>
<dbReference type="AlphaFoldDB" id="A0AAN5I3X6"/>
<reference evidence="10" key="1">
    <citation type="submission" date="2022-10" db="EMBL/GenBank/DDBJ databases">
        <title>Genome assembly of Pristionchus species.</title>
        <authorList>
            <person name="Yoshida K."/>
            <person name="Sommer R.J."/>
        </authorList>
    </citation>
    <scope>NUCLEOTIDE SEQUENCE [LARGE SCALE GENOMIC DNA]</scope>
    <source>
        <strain evidence="10">RS5460</strain>
    </source>
</reference>
<dbReference type="GO" id="GO:0006680">
    <property type="term" value="P:glucosylceramide catabolic process"/>
    <property type="evidence" value="ECO:0007669"/>
    <property type="project" value="TreeGrafter"/>
</dbReference>
<feature type="non-terminal residue" evidence="9">
    <location>
        <position position="1"/>
    </location>
</feature>
<proteinExistence type="inferred from homology"/>
<dbReference type="SUPFAM" id="SSF51445">
    <property type="entry name" value="(Trans)glycosidases"/>
    <property type="match status" value="1"/>
</dbReference>
<evidence type="ECO:0000256" key="5">
    <source>
        <dbReference type="ARBA" id="ARBA00022801"/>
    </source>
</evidence>
<dbReference type="GO" id="GO:0004348">
    <property type="term" value="F:glucosylceramidase activity"/>
    <property type="evidence" value="ECO:0007669"/>
    <property type="project" value="UniProtKB-EC"/>
</dbReference>
<dbReference type="GO" id="GO:0016020">
    <property type="term" value="C:membrane"/>
    <property type="evidence" value="ECO:0007669"/>
    <property type="project" value="GOC"/>
</dbReference>
<dbReference type="PANTHER" id="PTHR11069:SF23">
    <property type="entry name" value="LYSOSOMAL ACID GLUCOSYLCERAMIDASE"/>
    <property type="match status" value="1"/>
</dbReference>
<dbReference type="InterPro" id="IPR033452">
    <property type="entry name" value="GH30_C"/>
</dbReference>
<evidence type="ECO:0000256" key="3">
    <source>
        <dbReference type="ARBA" id="ARBA00012658"/>
    </source>
</evidence>
<dbReference type="InterPro" id="IPR001139">
    <property type="entry name" value="Glyco_hydro_30"/>
</dbReference>
<dbReference type="Gene3D" id="3.20.20.80">
    <property type="entry name" value="Glycosidases"/>
    <property type="match status" value="2"/>
</dbReference>
<evidence type="ECO:0000259" key="8">
    <source>
        <dbReference type="Pfam" id="PF17189"/>
    </source>
</evidence>
<gene>
    <name evidence="9" type="ORF">PMAYCL1PPCAC_20939</name>
</gene>
<evidence type="ECO:0000256" key="2">
    <source>
        <dbReference type="ARBA" id="ARBA00005382"/>
    </source>
</evidence>
<dbReference type="InterPro" id="IPR017853">
    <property type="entry name" value="GH"/>
</dbReference>
<keyword evidence="6" id="KW-0746">Sphingolipid metabolism</keyword>
<protein>
    <recommendedName>
        <fullName evidence="3 6">Glucosylceramidase</fullName>
        <ecNumber evidence="3 6">3.2.1.45</ecNumber>
    </recommendedName>
</protein>
<dbReference type="EC" id="3.2.1.45" evidence="3 6"/>
<feature type="domain" description="Glycosyl hydrolase family 30 TIM-barrel" evidence="7">
    <location>
        <begin position="121"/>
        <end position="387"/>
    </location>
</feature>
<keyword evidence="6" id="KW-0443">Lipid metabolism</keyword>
<dbReference type="EMBL" id="BTRK01000004">
    <property type="protein sequence ID" value="GMR50744.1"/>
    <property type="molecule type" value="Genomic_DNA"/>
</dbReference>
<dbReference type="Pfam" id="PF17189">
    <property type="entry name" value="Glyco_hydro_30C"/>
    <property type="match status" value="1"/>
</dbReference>
<comment type="similarity">
    <text evidence="2 6">Belongs to the glycosyl hydrolase 30 family.</text>
</comment>
<dbReference type="Proteomes" id="UP001328107">
    <property type="component" value="Unassembled WGS sequence"/>
</dbReference>
<organism evidence="9 10">
    <name type="scientific">Pristionchus mayeri</name>
    <dbReference type="NCBI Taxonomy" id="1317129"/>
    <lineage>
        <taxon>Eukaryota</taxon>
        <taxon>Metazoa</taxon>
        <taxon>Ecdysozoa</taxon>
        <taxon>Nematoda</taxon>
        <taxon>Chromadorea</taxon>
        <taxon>Rhabditida</taxon>
        <taxon>Rhabditina</taxon>
        <taxon>Diplogasteromorpha</taxon>
        <taxon>Diplogasteroidea</taxon>
        <taxon>Neodiplogasteridae</taxon>
        <taxon>Pristionchus</taxon>
    </lineage>
</organism>
<feature type="domain" description="Glycosyl hydrolase family 30 beta sandwich" evidence="8">
    <location>
        <begin position="390"/>
        <end position="453"/>
    </location>
</feature>
<evidence type="ECO:0000256" key="6">
    <source>
        <dbReference type="RuleBase" id="RU361188"/>
    </source>
</evidence>
<dbReference type="PRINTS" id="PR00843">
    <property type="entry name" value="GLHYDRLASE30"/>
</dbReference>
<comment type="catalytic activity">
    <reaction evidence="1">
        <text>a beta-D-glucosyl-(1&lt;-&gt;1')-N-acylsphing-4-enine + H2O = an N-acylsphing-4-enine + D-glucose</text>
        <dbReference type="Rhea" id="RHEA:13269"/>
        <dbReference type="ChEBI" id="CHEBI:4167"/>
        <dbReference type="ChEBI" id="CHEBI:15377"/>
        <dbReference type="ChEBI" id="CHEBI:22801"/>
        <dbReference type="ChEBI" id="CHEBI:52639"/>
        <dbReference type="EC" id="3.2.1.45"/>
    </reaction>
    <physiologicalReaction direction="left-to-right" evidence="1">
        <dbReference type="Rhea" id="RHEA:13270"/>
    </physiologicalReaction>
</comment>
<evidence type="ECO:0000313" key="10">
    <source>
        <dbReference type="Proteomes" id="UP001328107"/>
    </source>
</evidence>
<keyword evidence="6" id="KW-0326">Glycosidase</keyword>
<keyword evidence="4" id="KW-0732">Signal</keyword>
<dbReference type="PANTHER" id="PTHR11069">
    <property type="entry name" value="GLUCOSYLCERAMIDASE"/>
    <property type="match status" value="1"/>
</dbReference>
<keyword evidence="10" id="KW-1185">Reference proteome</keyword>
<dbReference type="Pfam" id="PF02055">
    <property type="entry name" value="Glyco_hydro_30"/>
    <property type="match status" value="1"/>
</dbReference>
<keyword evidence="5 6" id="KW-0378">Hydrolase</keyword>
<evidence type="ECO:0000313" key="9">
    <source>
        <dbReference type="EMBL" id="GMR50744.1"/>
    </source>
</evidence>
<evidence type="ECO:0000256" key="4">
    <source>
        <dbReference type="ARBA" id="ARBA00022729"/>
    </source>
</evidence>
<comment type="caution">
    <text evidence="9">The sequence shown here is derived from an EMBL/GenBank/DDBJ whole genome shotgun (WGS) entry which is preliminary data.</text>
</comment>